<dbReference type="PANTHER" id="PTHR30163:SF8">
    <property type="entry name" value="LYTIC MUREIN TRANSGLYCOSYLASE"/>
    <property type="match status" value="1"/>
</dbReference>
<dbReference type="AlphaFoldDB" id="A0A5Q2ML60"/>
<evidence type="ECO:0000313" key="2">
    <source>
        <dbReference type="EMBL" id="QGG41802.1"/>
    </source>
</evidence>
<dbReference type="GO" id="GO:0009253">
    <property type="term" value="P:peptidoglycan catabolic process"/>
    <property type="evidence" value="ECO:0007669"/>
    <property type="project" value="TreeGrafter"/>
</dbReference>
<sequence length="226" mass="23673">MRRSTPLIVLVAALAVALALIIVTRPDSDPRADLPVVDRPTPAATPDSLNRTAREAGIPRRALTAYVKAAESLKSSHPRCGLAWNTLAGIGASESSHGAFGGARLDRSGVASPRILGVPLDGTGGNRAIRDTDGGALDGDTTWDRAVGPMQFIPTTWQRWGTSASGGEPDPHDIDDAALSAGRYLCHAGRDLSTSTGWSRAVLTYNRSTAYAEKIARTASAYADVV</sequence>
<dbReference type="EMBL" id="CP045737">
    <property type="protein sequence ID" value="QGG41802.1"/>
    <property type="molecule type" value="Genomic_DNA"/>
</dbReference>
<feature type="region of interest" description="Disordered" evidence="1">
    <location>
        <begin position="31"/>
        <end position="55"/>
    </location>
</feature>
<protein>
    <submittedName>
        <fullName evidence="2">Murein transglycosylase</fullName>
    </submittedName>
</protein>
<dbReference type="RefSeq" id="WP_153653068.1">
    <property type="nucleotide sequence ID" value="NZ_CP045737.1"/>
</dbReference>
<organism evidence="2 3">
    <name type="scientific">Aeromicrobium yanjiei</name>
    <dbReference type="NCBI Taxonomy" id="2662028"/>
    <lineage>
        <taxon>Bacteria</taxon>
        <taxon>Bacillati</taxon>
        <taxon>Actinomycetota</taxon>
        <taxon>Actinomycetes</taxon>
        <taxon>Propionibacteriales</taxon>
        <taxon>Nocardioidaceae</taxon>
        <taxon>Aeromicrobium</taxon>
    </lineage>
</organism>
<name>A0A5Q2ML60_9ACTN</name>
<dbReference type="InterPro" id="IPR023346">
    <property type="entry name" value="Lysozyme-like_dom_sf"/>
</dbReference>
<dbReference type="Proteomes" id="UP000392064">
    <property type="component" value="Chromosome"/>
</dbReference>
<keyword evidence="3" id="KW-1185">Reference proteome</keyword>
<evidence type="ECO:0000313" key="3">
    <source>
        <dbReference type="Proteomes" id="UP000392064"/>
    </source>
</evidence>
<proteinExistence type="predicted"/>
<dbReference type="GO" id="GO:0008933">
    <property type="term" value="F:peptidoglycan lytic transglycosylase activity"/>
    <property type="evidence" value="ECO:0007669"/>
    <property type="project" value="TreeGrafter"/>
</dbReference>
<dbReference type="SUPFAM" id="SSF53955">
    <property type="entry name" value="Lysozyme-like"/>
    <property type="match status" value="1"/>
</dbReference>
<dbReference type="Gene3D" id="1.10.530.10">
    <property type="match status" value="1"/>
</dbReference>
<gene>
    <name evidence="2" type="ORF">GEV26_10740</name>
</gene>
<accession>A0A5Q2ML60</accession>
<dbReference type="InterPro" id="IPR043426">
    <property type="entry name" value="MltB-like"/>
</dbReference>
<dbReference type="KEGG" id="aef:GEV26_10740"/>
<dbReference type="PANTHER" id="PTHR30163">
    <property type="entry name" value="MEMBRANE-BOUND LYTIC MUREIN TRANSGLYCOSYLASE B"/>
    <property type="match status" value="1"/>
</dbReference>
<dbReference type="CDD" id="cd13399">
    <property type="entry name" value="Slt35-like"/>
    <property type="match status" value="1"/>
</dbReference>
<reference evidence="2 3" key="1">
    <citation type="submission" date="2019-11" db="EMBL/GenBank/DDBJ databases">
        <authorList>
            <person name="Li J."/>
        </authorList>
    </citation>
    <scope>NUCLEOTIDE SEQUENCE [LARGE SCALE GENOMIC DNA]</scope>
    <source>
        <strain evidence="2 3">MF47</strain>
    </source>
</reference>
<evidence type="ECO:0000256" key="1">
    <source>
        <dbReference type="SAM" id="MobiDB-lite"/>
    </source>
</evidence>